<dbReference type="InterPro" id="IPR013324">
    <property type="entry name" value="RNA_pol_sigma_r3/r4-like"/>
</dbReference>
<dbReference type="InterPro" id="IPR039425">
    <property type="entry name" value="RNA_pol_sigma-70-like"/>
</dbReference>
<sequence>MIFVTRFILSDENFIAKLHFGEESIFKKIFKQFYLPIRSFASRFVKDNDIAEDIVQDVFLQMWEKRLMFATLSEIKSYLYTCVRNACLDHLKHERIKQKHEIYVQTFVSPEEEQEYILEEEVDALIHNAIGHLSRQAQKIVIMTMNGDSNIEIAQKLNITVNTVKSTKLKAYQVLRKRLRNVQWLLALLLT</sequence>
<feature type="domain" description="RNA polymerase sigma factor 70 region 4 type 2" evidence="6">
    <location>
        <begin position="125"/>
        <end position="171"/>
    </location>
</feature>
<dbReference type="SUPFAM" id="SSF88659">
    <property type="entry name" value="Sigma3 and sigma4 domains of RNA polymerase sigma factors"/>
    <property type="match status" value="1"/>
</dbReference>
<keyword evidence="4" id="KW-0804">Transcription</keyword>
<dbReference type="NCBIfam" id="TIGR02937">
    <property type="entry name" value="sigma70-ECF"/>
    <property type="match status" value="1"/>
</dbReference>
<dbReference type="AlphaFoldDB" id="A0A3Q9IT57"/>
<dbReference type="PANTHER" id="PTHR43133">
    <property type="entry name" value="RNA POLYMERASE ECF-TYPE SIGMA FACTO"/>
    <property type="match status" value="1"/>
</dbReference>
<evidence type="ECO:0000256" key="4">
    <source>
        <dbReference type="ARBA" id="ARBA00023163"/>
    </source>
</evidence>
<evidence type="ECO:0000313" key="7">
    <source>
        <dbReference type="EMBL" id="AZS31210.1"/>
    </source>
</evidence>
<dbReference type="KEGG" id="buy:D8S85_17715"/>
<dbReference type="InterPro" id="IPR007627">
    <property type="entry name" value="RNA_pol_sigma70_r2"/>
</dbReference>
<dbReference type="RefSeq" id="WP_106481618.1">
    <property type="nucleotide sequence ID" value="NZ_CP032819.1"/>
</dbReference>
<dbReference type="PANTHER" id="PTHR43133:SF46">
    <property type="entry name" value="RNA POLYMERASE SIGMA-70 FACTOR ECF SUBFAMILY"/>
    <property type="match status" value="1"/>
</dbReference>
<keyword evidence="3" id="KW-0731">Sigma factor</keyword>
<feature type="domain" description="RNA polymerase sigma-70 region 2" evidence="5">
    <location>
        <begin position="30"/>
        <end position="95"/>
    </location>
</feature>
<dbReference type="InterPro" id="IPR013325">
    <property type="entry name" value="RNA_pol_sigma_r2"/>
</dbReference>
<proteinExistence type="inferred from homology"/>
<keyword evidence="2" id="KW-0805">Transcription regulation</keyword>
<evidence type="ECO:0000259" key="6">
    <source>
        <dbReference type="Pfam" id="PF08281"/>
    </source>
</evidence>
<comment type="similarity">
    <text evidence="1">Belongs to the sigma-70 factor family. ECF subfamily.</text>
</comment>
<evidence type="ECO:0000256" key="2">
    <source>
        <dbReference type="ARBA" id="ARBA00023015"/>
    </source>
</evidence>
<dbReference type="InterPro" id="IPR014284">
    <property type="entry name" value="RNA_pol_sigma-70_dom"/>
</dbReference>
<evidence type="ECO:0000256" key="1">
    <source>
        <dbReference type="ARBA" id="ARBA00010641"/>
    </source>
</evidence>
<dbReference type="InterPro" id="IPR013249">
    <property type="entry name" value="RNA_pol_sigma70_r4_t2"/>
</dbReference>
<name>A0A3Q9IT57_9BACT</name>
<reference evidence="7 8" key="1">
    <citation type="submission" date="2018-10" db="EMBL/GenBank/DDBJ databases">
        <title>Butyricimonas faecalis sp. nov., isolated from human faeces and emended description of the genus Butyricimonas.</title>
        <authorList>
            <person name="Le Roy T."/>
            <person name="Van der Smissen P."/>
            <person name="Paquot A."/>
            <person name="Delzenne N."/>
            <person name="Muccioli G."/>
            <person name="Collet J.-F."/>
            <person name="Cani P.D."/>
        </authorList>
    </citation>
    <scope>NUCLEOTIDE SEQUENCE [LARGE SCALE GENOMIC DNA]</scope>
    <source>
        <strain evidence="7 8">H184</strain>
    </source>
</reference>
<dbReference type="Pfam" id="PF04542">
    <property type="entry name" value="Sigma70_r2"/>
    <property type="match status" value="1"/>
</dbReference>
<dbReference type="InterPro" id="IPR014327">
    <property type="entry name" value="RNA_pol_sigma70_bacteroid"/>
</dbReference>
<evidence type="ECO:0000256" key="3">
    <source>
        <dbReference type="ARBA" id="ARBA00023082"/>
    </source>
</evidence>
<dbReference type="OrthoDB" id="1493347at2"/>
<keyword evidence="8" id="KW-1185">Reference proteome</keyword>
<dbReference type="InterPro" id="IPR036388">
    <property type="entry name" value="WH-like_DNA-bd_sf"/>
</dbReference>
<gene>
    <name evidence="7" type="ORF">D8S85_17715</name>
</gene>
<dbReference type="GO" id="GO:0016987">
    <property type="term" value="F:sigma factor activity"/>
    <property type="evidence" value="ECO:0007669"/>
    <property type="project" value="UniProtKB-KW"/>
</dbReference>
<dbReference type="Gene3D" id="1.10.10.10">
    <property type="entry name" value="Winged helix-like DNA-binding domain superfamily/Winged helix DNA-binding domain"/>
    <property type="match status" value="1"/>
</dbReference>
<dbReference type="NCBIfam" id="TIGR02985">
    <property type="entry name" value="Sig70_bacteroi1"/>
    <property type="match status" value="1"/>
</dbReference>
<dbReference type="GO" id="GO:0006352">
    <property type="term" value="P:DNA-templated transcription initiation"/>
    <property type="evidence" value="ECO:0007669"/>
    <property type="project" value="InterPro"/>
</dbReference>
<dbReference type="Pfam" id="PF08281">
    <property type="entry name" value="Sigma70_r4_2"/>
    <property type="match status" value="1"/>
</dbReference>
<evidence type="ECO:0000259" key="5">
    <source>
        <dbReference type="Pfam" id="PF04542"/>
    </source>
</evidence>
<dbReference type="SUPFAM" id="SSF88946">
    <property type="entry name" value="Sigma2 domain of RNA polymerase sigma factors"/>
    <property type="match status" value="1"/>
</dbReference>
<dbReference type="GO" id="GO:0003677">
    <property type="term" value="F:DNA binding"/>
    <property type="evidence" value="ECO:0007669"/>
    <property type="project" value="InterPro"/>
</dbReference>
<dbReference type="Gene3D" id="1.10.1740.10">
    <property type="match status" value="1"/>
</dbReference>
<protein>
    <submittedName>
        <fullName evidence="7">RNA polymerase sigma-70 factor</fullName>
    </submittedName>
</protein>
<evidence type="ECO:0000313" key="8">
    <source>
        <dbReference type="Proteomes" id="UP000270673"/>
    </source>
</evidence>
<dbReference type="EMBL" id="CP032819">
    <property type="protein sequence ID" value="AZS31210.1"/>
    <property type="molecule type" value="Genomic_DNA"/>
</dbReference>
<accession>A0A3Q9IT57</accession>
<dbReference type="Proteomes" id="UP000270673">
    <property type="component" value="Chromosome"/>
</dbReference>
<organism evidence="7 8">
    <name type="scientific">Butyricimonas faecalis</name>
    <dbReference type="NCBI Taxonomy" id="2093856"/>
    <lineage>
        <taxon>Bacteria</taxon>
        <taxon>Pseudomonadati</taxon>
        <taxon>Bacteroidota</taxon>
        <taxon>Bacteroidia</taxon>
        <taxon>Bacteroidales</taxon>
        <taxon>Odoribacteraceae</taxon>
        <taxon>Butyricimonas</taxon>
    </lineage>
</organism>